<name>A0ABD2YJZ2_9GENT</name>
<dbReference type="AlphaFoldDB" id="A0ABD2YJZ2"/>
<proteinExistence type="predicted"/>
<gene>
    <name evidence="1" type="ORF">ACH5RR_032161</name>
</gene>
<evidence type="ECO:0000313" key="1">
    <source>
        <dbReference type="EMBL" id="KAL3506779.1"/>
    </source>
</evidence>
<keyword evidence="2" id="KW-1185">Reference proteome</keyword>
<organism evidence="1 2">
    <name type="scientific">Cinchona calisaya</name>
    <dbReference type="NCBI Taxonomy" id="153742"/>
    <lineage>
        <taxon>Eukaryota</taxon>
        <taxon>Viridiplantae</taxon>
        <taxon>Streptophyta</taxon>
        <taxon>Embryophyta</taxon>
        <taxon>Tracheophyta</taxon>
        <taxon>Spermatophyta</taxon>
        <taxon>Magnoliopsida</taxon>
        <taxon>eudicotyledons</taxon>
        <taxon>Gunneridae</taxon>
        <taxon>Pentapetalae</taxon>
        <taxon>asterids</taxon>
        <taxon>lamiids</taxon>
        <taxon>Gentianales</taxon>
        <taxon>Rubiaceae</taxon>
        <taxon>Cinchonoideae</taxon>
        <taxon>Cinchoneae</taxon>
        <taxon>Cinchona</taxon>
    </lineage>
</organism>
<dbReference type="EMBL" id="JBJUIK010000013">
    <property type="protein sequence ID" value="KAL3506779.1"/>
    <property type="molecule type" value="Genomic_DNA"/>
</dbReference>
<accession>A0ABD2YJZ2</accession>
<reference evidence="1 2" key="1">
    <citation type="submission" date="2024-11" db="EMBL/GenBank/DDBJ databases">
        <title>A near-complete genome assembly of Cinchona calisaya.</title>
        <authorList>
            <person name="Lian D.C."/>
            <person name="Zhao X.W."/>
            <person name="Wei L."/>
        </authorList>
    </citation>
    <scope>NUCLEOTIDE SEQUENCE [LARGE SCALE GENOMIC DNA]</scope>
    <source>
        <tissue evidence="1">Nenye</tissue>
    </source>
</reference>
<dbReference type="Proteomes" id="UP001630127">
    <property type="component" value="Unassembled WGS sequence"/>
</dbReference>
<comment type="caution">
    <text evidence="1">The sequence shown here is derived from an EMBL/GenBank/DDBJ whole genome shotgun (WGS) entry which is preliminary data.</text>
</comment>
<sequence>MDTCGIESCGGKKSNGKDAWNIETEVRLKELEKCAREIKESQKEMRLKVEVEMLDIMDLMRMSLSAKAKRKLE</sequence>
<evidence type="ECO:0000313" key="2">
    <source>
        <dbReference type="Proteomes" id="UP001630127"/>
    </source>
</evidence>
<protein>
    <submittedName>
        <fullName evidence="1">Uncharacterized protein</fullName>
    </submittedName>
</protein>